<evidence type="ECO:0000256" key="6">
    <source>
        <dbReference type="ARBA" id="ARBA00022840"/>
    </source>
</evidence>
<dbReference type="AlphaFoldDB" id="A0A6I6AM91"/>
<dbReference type="EMBL" id="CP043930">
    <property type="protein sequence ID" value="QGQ26732.1"/>
    <property type="molecule type" value="Genomic_DNA"/>
</dbReference>
<evidence type="ECO:0000256" key="10">
    <source>
        <dbReference type="ARBA" id="ARBA00023196"/>
    </source>
</evidence>
<dbReference type="InterPro" id="IPR050053">
    <property type="entry name" value="ATPase_alpha/beta_chains"/>
</dbReference>
<keyword evidence="5 12" id="KW-0375">Hydrogen ion transport</keyword>
<dbReference type="PROSITE" id="PS00152">
    <property type="entry name" value="ATPASE_ALPHA_BETA"/>
    <property type="match status" value="1"/>
</dbReference>
<name>A0A6I6AM91_9PLAN</name>
<keyword evidence="6 12" id="KW-0067">ATP-binding</keyword>
<evidence type="ECO:0000256" key="9">
    <source>
        <dbReference type="ARBA" id="ARBA00023136"/>
    </source>
</evidence>
<dbReference type="GO" id="GO:0045259">
    <property type="term" value="C:proton-transporting ATP synthase complex"/>
    <property type="evidence" value="ECO:0007669"/>
    <property type="project" value="UniProtKB-KW"/>
</dbReference>
<protein>
    <recommendedName>
        <fullName evidence="12">ATP synthase subunit beta</fullName>
        <ecNumber evidence="12">7.1.2.2</ecNumber>
    </recommendedName>
    <alternativeName>
        <fullName evidence="12">ATP synthase F1 sector subunit beta</fullName>
    </alternativeName>
    <alternativeName>
        <fullName evidence="12">F-ATPase subunit beta</fullName>
    </alternativeName>
</protein>
<evidence type="ECO:0000256" key="12">
    <source>
        <dbReference type="HAMAP-Rule" id="MF_01347"/>
    </source>
</evidence>
<dbReference type="RefSeq" id="WP_155367181.1">
    <property type="nucleotide sequence ID" value="NZ_CP043930.1"/>
</dbReference>
<evidence type="ECO:0000313" key="15">
    <source>
        <dbReference type="Proteomes" id="UP000427281"/>
    </source>
</evidence>
<dbReference type="GO" id="GO:0046933">
    <property type="term" value="F:proton-transporting ATP synthase activity, rotational mechanism"/>
    <property type="evidence" value="ECO:0007669"/>
    <property type="project" value="UniProtKB-UniRule"/>
</dbReference>
<evidence type="ECO:0000256" key="7">
    <source>
        <dbReference type="ARBA" id="ARBA00022967"/>
    </source>
</evidence>
<keyword evidence="4 12" id="KW-0547">Nucleotide-binding</keyword>
<dbReference type="GO" id="GO:0005524">
    <property type="term" value="F:ATP binding"/>
    <property type="evidence" value="ECO:0007669"/>
    <property type="project" value="UniProtKB-UniRule"/>
</dbReference>
<dbReference type="KEGG" id="gim:F1728_30455"/>
<dbReference type="InterPro" id="IPR020003">
    <property type="entry name" value="ATPase_a/bsu_AS"/>
</dbReference>
<dbReference type="GO" id="GO:0005886">
    <property type="term" value="C:plasma membrane"/>
    <property type="evidence" value="ECO:0007669"/>
    <property type="project" value="UniProtKB-SubCell"/>
</dbReference>
<dbReference type="InterPro" id="IPR036121">
    <property type="entry name" value="ATPase_F1/V1/A1_a/bsu_N_sf"/>
</dbReference>
<dbReference type="InterPro" id="IPR000194">
    <property type="entry name" value="ATPase_F1/V1/A1_a/bsu_nucl-bd"/>
</dbReference>
<evidence type="ECO:0000256" key="5">
    <source>
        <dbReference type="ARBA" id="ARBA00022781"/>
    </source>
</evidence>
<dbReference type="InterPro" id="IPR004100">
    <property type="entry name" value="ATPase_F1/V1/A1_a/bsu_N"/>
</dbReference>
<dbReference type="Pfam" id="PF22919">
    <property type="entry name" value="ATP-synt_VA_C"/>
    <property type="match status" value="1"/>
</dbReference>
<dbReference type="InterPro" id="IPR027417">
    <property type="entry name" value="P-loop_NTPase"/>
</dbReference>
<reference evidence="14 15" key="1">
    <citation type="submission" date="2019-09" db="EMBL/GenBank/DDBJ databases">
        <title>Gimesia benthica sp. nov., a novel bacterium isolated from deep-sea water of the Northwest Indian Ocean.</title>
        <authorList>
            <person name="Dai X."/>
        </authorList>
    </citation>
    <scope>NUCLEOTIDE SEQUENCE [LARGE SCALE GENOMIC DNA]</scope>
    <source>
        <strain evidence="14 15">E7</strain>
    </source>
</reference>
<gene>
    <name evidence="12 14" type="primary">atpD</name>
    <name evidence="14" type="ORF">F1728_30455</name>
</gene>
<dbReference type="SMART" id="SM00382">
    <property type="entry name" value="AAA"/>
    <property type="match status" value="1"/>
</dbReference>
<keyword evidence="8 12" id="KW-0406">Ion transport</keyword>
<dbReference type="PANTHER" id="PTHR15184:SF71">
    <property type="entry name" value="ATP SYNTHASE SUBUNIT BETA, MITOCHONDRIAL"/>
    <property type="match status" value="1"/>
</dbReference>
<evidence type="ECO:0000256" key="1">
    <source>
        <dbReference type="ARBA" id="ARBA00004170"/>
    </source>
</evidence>
<dbReference type="PANTHER" id="PTHR15184">
    <property type="entry name" value="ATP SYNTHASE"/>
    <property type="match status" value="1"/>
</dbReference>
<comment type="similarity">
    <text evidence="2 12">Belongs to the ATPase alpha/beta chains family.</text>
</comment>
<dbReference type="CDD" id="cd01133">
    <property type="entry name" value="F1-ATPase_beta_CD"/>
    <property type="match status" value="1"/>
</dbReference>
<dbReference type="SUPFAM" id="SSF47917">
    <property type="entry name" value="C-terminal domain of alpha and beta subunits of F1 ATP synthase"/>
    <property type="match status" value="1"/>
</dbReference>
<organism evidence="14 15">
    <name type="scientific">Gimesia benthica</name>
    <dbReference type="NCBI Taxonomy" id="2608982"/>
    <lineage>
        <taxon>Bacteria</taxon>
        <taxon>Pseudomonadati</taxon>
        <taxon>Planctomycetota</taxon>
        <taxon>Planctomycetia</taxon>
        <taxon>Planctomycetales</taxon>
        <taxon>Planctomycetaceae</taxon>
        <taxon>Gimesia</taxon>
    </lineage>
</organism>
<dbReference type="InterPro" id="IPR055190">
    <property type="entry name" value="ATP-synt_VA_C"/>
</dbReference>
<keyword evidence="9 12" id="KW-0472">Membrane</keyword>
<dbReference type="Gene3D" id="1.10.1140.10">
    <property type="entry name" value="Bovine Mitochondrial F1-atpase, Atp Synthase Beta Chain, Chain D, domain 3"/>
    <property type="match status" value="1"/>
</dbReference>
<keyword evidence="3 12" id="KW-0813">Transport</keyword>
<comment type="subcellular location">
    <subcellularLocation>
        <location evidence="12">Cell membrane</location>
        <topology evidence="12">Peripheral membrane protein</topology>
    </subcellularLocation>
    <subcellularLocation>
        <location evidence="1">Membrane</location>
        <topology evidence="1">Peripheral membrane protein</topology>
    </subcellularLocation>
</comment>
<proteinExistence type="inferred from homology"/>
<dbReference type="Gene3D" id="2.40.10.170">
    <property type="match status" value="1"/>
</dbReference>
<evidence type="ECO:0000256" key="3">
    <source>
        <dbReference type="ARBA" id="ARBA00022448"/>
    </source>
</evidence>
<dbReference type="FunFam" id="3.40.50.300:FF:000004">
    <property type="entry name" value="ATP synthase subunit beta"/>
    <property type="match status" value="1"/>
</dbReference>
<dbReference type="CDD" id="cd18110">
    <property type="entry name" value="ATP-synt_F1_beta_C"/>
    <property type="match status" value="1"/>
</dbReference>
<dbReference type="HAMAP" id="MF_01347">
    <property type="entry name" value="ATP_synth_beta_bact"/>
    <property type="match status" value="1"/>
</dbReference>
<evidence type="ECO:0000256" key="11">
    <source>
        <dbReference type="ARBA" id="ARBA00023310"/>
    </source>
</evidence>
<sequence length="483" mass="52640">MATTEASTESSVGKITQIIGSTFDAEFPEHAMPEIYNALTVNENIKGVEIKVTGEVQQHLGGGRVRCVALGSTDGMVRGMNVHDTGAPVSVPVGKGTLGRVFNLLGDPVDGRGAVETDERWPIHRKAPALENLSAKTELFETGIKVVDLLTPFVRGGKAGLFGGAGLGKTVILTELIARIASAHGGYSVFAGVGERTREGNDLWLEMQETKIGQTERSVIEQTCMVFGQMNEPPGARLRVALSALTMAEWFRDTTGTDTLLFVDNIFRFSQAGSEVSALLGRMPSAVGYQPTLGTELGELQERITSTKNGAITSVQAVYVPADDPTDPAPATAFSHLDAFIYLERKISEKGIYPAIDPLASSSRILDPQYVGERHYRVAREVQQTLQRYRELQDIIAILGVDELSEEDKLIVHRARRIERFLSQPFLVAEVFTGKAGKITPLEDTIRSFEEICAGKWDHLPESAFMYVGAVEEAEEQAKRMAE</sequence>
<dbReference type="EC" id="7.1.2.2" evidence="12"/>
<dbReference type="InterPro" id="IPR005722">
    <property type="entry name" value="ATP_synth_F1_bsu"/>
</dbReference>
<comment type="function">
    <text evidence="12">Produces ATP from ADP in the presence of a proton gradient across the membrane. The catalytic sites are hosted primarily by the beta subunits.</text>
</comment>
<evidence type="ECO:0000256" key="8">
    <source>
        <dbReference type="ARBA" id="ARBA00023065"/>
    </source>
</evidence>
<evidence type="ECO:0000256" key="2">
    <source>
        <dbReference type="ARBA" id="ARBA00008936"/>
    </source>
</evidence>
<evidence type="ECO:0000313" key="14">
    <source>
        <dbReference type="EMBL" id="QGQ26732.1"/>
    </source>
</evidence>
<dbReference type="Proteomes" id="UP000427281">
    <property type="component" value="Chromosome"/>
</dbReference>
<keyword evidence="7 12" id="KW-1278">Translocase</keyword>
<dbReference type="Pfam" id="PF02874">
    <property type="entry name" value="ATP-synt_ab_N"/>
    <property type="match status" value="1"/>
</dbReference>
<feature type="binding site" evidence="12">
    <location>
        <begin position="163"/>
        <end position="170"/>
    </location>
    <ligand>
        <name>ATP</name>
        <dbReference type="ChEBI" id="CHEBI:30616"/>
    </ligand>
</feature>
<dbReference type="SUPFAM" id="SSF52540">
    <property type="entry name" value="P-loop containing nucleoside triphosphate hydrolases"/>
    <property type="match status" value="1"/>
</dbReference>
<dbReference type="Gene3D" id="3.40.50.300">
    <property type="entry name" value="P-loop containing nucleotide triphosphate hydrolases"/>
    <property type="match status" value="1"/>
</dbReference>
<accession>A0A6I6AM91</accession>
<dbReference type="InterPro" id="IPR003593">
    <property type="entry name" value="AAA+_ATPase"/>
</dbReference>
<feature type="domain" description="AAA+ ATPase" evidence="13">
    <location>
        <begin position="155"/>
        <end position="348"/>
    </location>
</feature>
<keyword evidence="11 12" id="KW-0066">ATP synthesis</keyword>
<dbReference type="NCBIfam" id="TIGR01039">
    <property type="entry name" value="atpD"/>
    <property type="match status" value="1"/>
</dbReference>
<dbReference type="Pfam" id="PF00006">
    <property type="entry name" value="ATP-synt_ab"/>
    <property type="match status" value="1"/>
</dbReference>
<comment type="catalytic activity">
    <reaction evidence="12">
        <text>ATP + H2O + 4 H(+)(in) = ADP + phosphate + 5 H(+)(out)</text>
        <dbReference type="Rhea" id="RHEA:57720"/>
        <dbReference type="ChEBI" id="CHEBI:15377"/>
        <dbReference type="ChEBI" id="CHEBI:15378"/>
        <dbReference type="ChEBI" id="CHEBI:30616"/>
        <dbReference type="ChEBI" id="CHEBI:43474"/>
        <dbReference type="ChEBI" id="CHEBI:456216"/>
        <dbReference type="EC" id="7.1.2.2"/>
    </reaction>
</comment>
<keyword evidence="10 12" id="KW-0139">CF(1)</keyword>
<keyword evidence="15" id="KW-1185">Reference proteome</keyword>
<dbReference type="CDD" id="cd18115">
    <property type="entry name" value="ATP-synt_F1_beta_N"/>
    <property type="match status" value="1"/>
</dbReference>
<dbReference type="SUPFAM" id="SSF50615">
    <property type="entry name" value="N-terminal domain of alpha and beta subunits of F1 ATP synthase"/>
    <property type="match status" value="1"/>
</dbReference>
<evidence type="ECO:0000259" key="13">
    <source>
        <dbReference type="SMART" id="SM00382"/>
    </source>
</evidence>
<evidence type="ECO:0000256" key="4">
    <source>
        <dbReference type="ARBA" id="ARBA00022741"/>
    </source>
</evidence>
<keyword evidence="12" id="KW-1003">Cell membrane</keyword>
<dbReference type="InterPro" id="IPR024034">
    <property type="entry name" value="ATPase_F1/V1_b/a_C"/>
</dbReference>
<dbReference type="FunFam" id="1.10.1140.10:FF:000001">
    <property type="entry name" value="ATP synthase subunit beta"/>
    <property type="match status" value="1"/>
</dbReference>